<evidence type="ECO:0000313" key="3">
    <source>
        <dbReference type="Proteomes" id="UP000075260"/>
    </source>
</evidence>
<dbReference type="SUPFAM" id="SSF63825">
    <property type="entry name" value="YWTD domain"/>
    <property type="match status" value="1"/>
</dbReference>
<dbReference type="Gene3D" id="2.130.10.10">
    <property type="entry name" value="YVTN repeat-like/Quinoprotein amine dehydrogenase"/>
    <property type="match status" value="1"/>
</dbReference>
<dbReference type="SUPFAM" id="SSF63829">
    <property type="entry name" value="Calcium-dependent phosphotriesterase"/>
    <property type="match status" value="1"/>
</dbReference>
<name>A0A150R0C1_SORCE</name>
<dbReference type="AlphaFoldDB" id="A0A150R0C1"/>
<accession>A0A150R0C1</accession>
<dbReference type="RefSeq" id="WP_061605747.1">
    <property type="nucleotide sequence ID" value="NZ_CP162579.1"/>
</dbReference>
<reference evidence="2 3" key="1">
    <citation type="submission" date="2014-02" db="EMBL/GenBank/DDBJ databases">
        <title>The small core and large imbalanced accessory genome model reveals a collaborative survival strategy of Sorangium cellulosum strains in nature.</title>
        <authorList>
            <person name="Han K."/>
            <person name="Peng R."/>
            <person name="Blom J."/>
            <person name="Li Y.-Z."/>
        </authorList>
    </citation>
    <scope>NUCLEOTIDE SEQUENCE [LARGE SCALE GENOMIC DNA]</scope>
    <source>
        <strain evidence="2 3">So0008-312</strain>
    </source>
</reference>
<dbReference type="InterPro" id="IPR015943">
    <property type="entry name" value="WD40/YVTN_repeat-like_dom_sf"/>
</dbReference>
<keyword evidence="1" id="KW-0732">Signal</keyword>
<sequence>MRSSKGSAVTLALALSGLAPGLQGCAQIAGVEDREVTPLIRIAEGQAGPRAIALDEEAIYWANERSDGAQGSATGGALRMQIKDDRAVIDLLDPSIESPEAIAVDATHIYWSSTDSSRADESCEGKMTDRDKLLKMPKDAKLPVAPVTDETTLWVGCGRISAIALGDARVYGVRTRGHRITWVRKDDTDKDNYPTGVSSPTGAPAGVAADGDIVYFTDQSTGEIFFDDTGTEEKETVLLDGLTMPGLIVVDEANLYWLTPDGVLRYPRSASTGEAPVALLGELSSAPTGIAAHGDFVYVTVREAGKVYRIRKDGTAKPEEIASAQGGPTGIAADRSGVYWTNSDFGQIVRFNDE</sequence>
<dbReference type="OrthoDB" id="5521584at2"/>
<protein>
    <submittedName>
        <fullName evidence="2">Uncharacterized protein</fullName>
    </submittedName>
</protein>
<dbReference type="PROSITE" id="PS51257">
    <property type="entry name" value="PROKAR_LIPOPROTEIN"/>
    <property type="match status" value="1"/>
</dbReference>
<evidence type="ECO:0000256" key="1">
    <source>
        <dbReference type="SAM" id="SignalP"/>
    </source>
</evidence>
<feature type="signal peptide" evidence="1">
    <location>
        <begin position="1"/>
        <end position="21"/>
    </location>
</feature>
<gene>
    <name evidence="2" type="ORF">BE15_40660</name>
</gene>
<evidence type="ECO:0000313" key="2">
    <source>
        <dbReference type="EMBL" id="KYF73426.1"/>
    </source>
</evidence>
<feature type="chain" id="PRO_5007567336" evidence="1">
    <location>
        <begin position="22"/>
        <end position="354"/>
    </location>
</feature>
<proteinExistence type="predicted"/>
<dbReference type="Proteomes" id="UP000075260">
    <property type="component" value="Unassembled WGS sequence"/>
</dbReference>
<organism evidence="2 3">
    <name type="scientific">Sorangium cellulosum</name>
    <name type="common">Polyangium cellulosum</name>
    <dbReference type="NCBI Taxonomy" id="56"/>
    <lineage>
        <taxon>Bacteria</taxon>
        <taxon>Pseudomonadati</taxon>
        <taxon>Myxococcota</taxon>
        <taxon>Polyangia</taxon>
        <taxon>Polyangiales</taxon>
        <taxon>Polyangiaceae</taxon>
        <taxon>Sorangium</taxon>
    </lineage>
</organism>
<comment type="caution">
    <text evidence="2">The sequence shown here is derived from an EMBL/GenBank/DDBJ whole genome shotgun (WGS) entry which is preliminary data.</text>
</comment>
<dbReference type="EMBL" id="JEMA01000190">
    <property type="protein sequence ID" value="KYF73426.1"/>
    <property type="molecule type" value="Genomic_DNA"/>
</dbReference>